<evidence type="ECO:0000256" key="5">
    <source>
        <dbReference type="ARBA" id="ARBA00023136"/>
    </source>
</evidence>
<dbReference type="SUPFAM" id="SSF103473">
    <property type="entry name" value="MFS general substrate transporter"/>
    <property type="match status" value="1"/>
</dbReference>
<feature type="transmembrane region" description="Helical" evidence="6">
    <location>
        <begin position="366"/>
        <end position="384"/>
    </location>
</feature>
<name>A0ABS7EXP5_9PROT</name>
<feature type="transmembrane region" description="Helical" evidence="6">
    <location>
        <begin position="240"/>
        <end position="257"/>
    </location>
</feature>
<evidence type="ECO:0000256" key="4">
    <source>
        <dbReference type="ARBA" id="ARBA00022989"/>
    </source>
</evidence>
<keyword evidence="4 6" id="KW-1133">Transmembrane helix</keyword>
<keyword evidence="5 6" id="KW-0472">Membrane</keyword>
<organism evidence="7 8">
    <name type="scientific">Caldovatus aquaticus</name>
    <dbReference type="NCBI Taxonomy" id="2865671"/>
    <lineage>
        <taxon>Bacteria</taxon>
        <taxon>Pseudomonadati</taxon>
        <taxon>Pseudomonadota</taxon>
        <taxon>Alphaproteobacteria</taxon>
        <taxon>Acetobacterales</taxon>
        <taxon>Roseomonadaceae</taxon>
        <taxon>Caldovatus</taxon>
    </lineage>
</organism>
<reference evidence="7 8" key="1">
    <citation type="submission" date="2021-08" db="EMBL/GenBank/DDBJ databases">
        <title>Caldovatus sediminis gen. nov., sp. nov., a moderately thermophilic bacterium isolated from a hot spring.</title>
        <authorList>
            <person name="Hu C.-J."/>
            <person name="Li W.-J."/>
            <person name="Xian W.-D."/>
        </authorList>
    </citation>
    <scope>NUCLEOTIDE SEQUENCE [LARGE SCALE GENOMIC DNA]</scope>
    <source>
        <strain evidence="7 8">SYSU G05006</strain>
    </source>
</reference>
<feature type="transmembrane region" description="Helical" evidence="6">
    <location>
        <begin position="390"/>
        <end position="412"/>
    </location>
</feature>
<gene>
    <name evidence="7" type="ORF">K1J50_01375</name>
</gene>
<dbReference type="PANTHER" id="PTHR23513">
    <property type="entry name" value="INTEGRAL MEMBRANE EFFLUX PROTEIN-RELATED"/>
    <property type="match status" value="1"/>
</dbReference>
<feature type="transmembrane region" description="Helical" evidence="6">
    <location>
        <begin position="172"/>
        <end position="197"/>
    </location>
</feature>
<feature type="transmembrane region" description="Helical" evidence="6">
    <location>
        <begin position="101"/>
        <end position="129"/>
    </location>
</feature>
<keyword evidence="2" id="KW-1003">Cell membrane</keyword>
<evidence type="ECO:0000256" key="6">
    <source>
        <dbReference type="SAM" id="Phobius"/>
    </source>
</evidence>
<keyword evidence="8" id="KW-1185">Reference proteome</keyword>
<comment type="caution">
    <text evidence="7">The sequence shown here is derived from an EMBL/GenBank/DDBJ whole genome shotgun (WGS) entry which is preliminary data.</text>
</comment>
<comment type="subcellular location">
    <subcellularLocation>
        <location evidence="1">Cell membrane</location>
        <topology evidence="1">Multi-pass membrane protein</topology>
    </subcellularLocation>
</comment>
<protein>
    <submittedName>
        <fullName evidence="7">MFS transporter</fullName>
    </submittedName>
</protein>
<dbReference type="PANTHER" id="PTHR23513:SF11">
    <property type="entry name" value="STAPHYLOFERRIN A TRANSPORTER"/>
    <property type="match status" value="1"/>
</dbReference>
<feature type="transmembrane region" description="Helical" evidence="6">
    <location>
        <begin position="62"/>
        <end position="81"/>
    </location>
</feature>
<keyword evidence="3 6" id="KW-0812">Transmembrane</keyword>
<evidence type="ECO:0000256" key="3">
    <source>
        <dbReference type="ARBA" id="ARBA00022692"/>
    </source>
</evidence>
<dbReference type="EMBL" id="JAHZUY010000002">
    <property type="protein sequence ID" value="MBW8268130.1"/>
    <property type="molecule type" value="Genomic_DNA"/>
</dbReference>
<sequence>MPDEGAEGPRRVSTIRRTSLLAPFGQRSFRFQWPADLATSWAFEMETLILGWYVLAETGSVVWLTVFAALQSFGTLISPLYGVMGDRAGHRTVLCAMRAAYALLAAVLALLAFTGLLGPVPVILVAALSGLVRPSDIGMRNALIGATMPPGLLMGAMSIARTSADAARVAGALTGAGLGGLLGMAHACLALTGLYLLSLALTLRIGEPRGAGEAARAAGAASAWRDLGEGIVHAWTTPPLLAALCLAFLANLAAYPLSGGLLPHVARDVYGIDRAGLGYLAASFAGGALAGSLALGVWGVRLRPGRTMVVACLLWFALLLVFSRQESAAAGMVLLALAGFVQSFCMVPMAVLLLRVSREAFRGRVMGLRMLAVYGLPIGLLAAGPAVERAGFAAAASLYAGLGLLLALAVALRWRAHLWPAGAPANRLAAAEAPGAGGARR</sequence>
<dbReference type="Pfam" id="PF07690">
    <property type="entry name" value="MFS_1"/>
    <property type="match status" value="1"/>
</dbReference>
<dbReference type="Gene3D" id="1.20.1250.20">
    <property type="entry name" value="MFS general substrate transporter like domains"/>
    <property type="match status" value="1"/>
</dbReference>
<evidence type="ECO:0000256" key="1">
    <source>
        <dbReference type="ARBA" id="ARBA00004651"/>
    </source>
</evidence>
<accession>A0ABS7EXP5</accession>
<feature type="transmembrane region" description="Helical" evidence="6">
    <location>
        <begin position="277"/>
        <end position="300"/>
    </location>
</feature>
<proteinExistence type="predicted"/>
<evidence type="ECO:0000313" key="8">
    <source>
        <dbReference type="Proteomes" id="UP001519924"/>
    </source>
</evidence>
<feature type="transmembrane region" description="Helical" evidence="6">
    <location>
        <begin position="329"/>
        <end position="354"/>
    </location>
</feature>
<dbReference type="Proteomes" id="UP001519924">
    <property type="component" value="Unassembled WGS sequence"/>
</dbReference>
<evidence type="ECO:0000256" key="2">
    <source>
        <dbReference type="ARBA" id="ARBA00022475"/>
    </source>
</evidence>
<feature type="transmembrane region" description="Helical" evidence="6">
    <location>
        <begin position="307"/>
        <end position="323"/>
    </location>
</feature>
<dbReference type="InterPro" id="IPR036259">
    <property type="entry name" value="MFS_trans_sf"/>
</dbReference>
<evidence type="ECO:0000313" key="7">
    <source>
        <dbReference type="EMBL" id="MBW8268130.1"/>
    </source>
</evidence>
<dbReference type="InterPro" id="IPR011701">
    <property type="entry name" value="MFS"/>
</dbReference>